<keyword evidence="2" id="KW-1185">Reference proteome</keyword>
<sequence length="162" mass="17277">MTANSGRGQRADLFGELTRVPAEQRSGLGNDHFVSTTLSTVWHIVTTTYPRLASSSATMVLTKRGASLPGEYSTGATLWQPQHDGPPSVTTVGGRAPVCVGAGQPDHVRSQPLLAQELGSCLRLDPGRRELRKAVVCSPSASRESGPVDESGGLPTCYYWRE</sequence>
<evidence type="ECO:0000313" key="2">
    <source>
        <dbReference type="Proteomes" id="UP001320766"/>
    </source>
</evidence>
<proteinExistence type="predicted"/>
<protein>
    <submittedName>
        <fullName evidence="1">Uncharacterized protein</fullName>
    </submittedName>
</protein>
<evidence type="ECO:0000313" key="1">
    <source>
        <dbReference type="EMBL" id="MCP2351871.1"/>
    </source>
</evidence>
<comment type="caution">
    <text evidence="1">The sequence shown here is derived from an EMBL/GenBank/DDBJ whole genome shotgun (WGS) entry which is preliminary data.</text>
</comment>
<reference evidence="1 2" key="1">
    <citation type="submission" date="2022-06" db="EMBL/GenBank/DDBJ databases">
        <title>Sequencing the genomes of 1000 actinobacteria strains.</title>
        <authorList>
            <person name="Klenk H.-P."/>
        </authorList>
    </citation>
    <scope>NUCLEOTIDE SEQUENCE [LARGE SCALE GENOMIC DNA]</scope>
    <source>
        <strain evidence="1 2">DSM 44170</strain>
    </source>
</reference>
<dbReference type="Proteomes" id="UP001320766">
    <property type="component" value="Unassembled WGS sequence"/>
</dbReference>
<name>A0ABT1KCY7_9ACTN</name>
<organism evidence="1 2">
    <name type="scientific">Nonomuraea roseoviolacea subsp. carminata</name>
    <dbReference type="NCBI Taxonomy" id="160689"/>
    <lineage>
        <taxon>Bacteria</taxon>
        <taxon>Bacillati</taxon>
        <taxon>Actinomycetota</taxon>
        <taxon>Actinomycetes</taxon>
        <taxon>Streptosporangiales</taxon>
        <taxon>Streptosporangiaceae</taxon>
        <taxon>Nonomuraea</taxon>
    </lineage>
</organism>
<gene>
    <name evidence="1" type="ORF">HD595_007993</name>
</gene>
<dbReference type="EMBL" id="JAMZEC010000001">
    <property type="protein sequence ID" value="MCP2351871.1"/>
    <property type="molecule type" value="Genomic_DNA"/>
</dbReference>
<dbReference type="RefSeq" id="WP_253778589.1">
    <property type="nucleotide sequence ID" value="NZ_BAAAVE010000011.1"/>
</dbReference>
<accession>A0ABT1KCY7</accession>